<evidence type="ECO:0000256" key="5">
    <source>
        <dbReference type="ARBA" id="ARBA00023242"/>
    </source>
</evidence>
<evidence type="ECO:0000313" key="10">
    <source>
        <dbReference type="Proteomes" id="UP000829354"/>
    </source>
</evidence>
<keyword evidence="4 6" id="KW-0694">RNA-binding</keyword>
<keyword evidence="5" id="KW-0539">Nucleus</keyword>
<reference evidence="9 10" key="1">
    <citation type="submission" date="2022-04" db="EMBL/GenBank/DDBJ databases">
        <title>Chromosome-level reference genomes for two strains of Caenorhabditis briggsae: an improved platform for comparative genomics.</title>
        <authorList>
            <person name="Stevens L."/>
            <person name="Andersen E."/>
        </authorList>
    </citation>
    <scope>NUCLEOTIDE SEQUENCE [LARGE SCALE GENOMIC DNA]</scope>
    <source>
        <strain evidence="9">VX34</strain>
        <tissue evidence="9">Whole-organism</tissue>
    </source>
</reference>
<dbReference type="Gene3D" id="3.30.70.330">
    <property type="match status" value="2"/>
</dbReference>
<evidence type="ECO:0000259" key="8">
    <source>
        <dbReference type="PROSITE" id="PS50102"/>
    </source>
</evidence>
<evidence type="ECO:0000256" key="3">
    <source>
        <dbReference type="ARBA" id="ARBA00022737"/>
    </source>
</evidence>
<dbReference type="GO" id="GO:0006397">
    <property type="term" value="P:mRNA processing"/>
    <property type="evidence" value="ECO:0007669"/>
    <property type="project" value="UniProtKB-KW"/>
</dbReference>
<evidence type="ECO:0000313" key="9">
    <source>
        <dbReference type="EMBL" id="UMM44333.1"/>
    </source>
</evidence>
<gene>
    <name evidence="9" type="ORF">L5515_019496</name>
</gene>
<feature type="compositionally biased region" description="Polar residues" evidence="7">
    <location>
        <begin position="212"/>
        <end position="222"/>
    </location>
</feature>
<protein>
    <recommendedName>
        <fullName evidence="8">RRM domain-containing protein</fullName>
    </recommendedName>
</protein>
<dbReference type="PROSITE" id="PS50102">
    <property type="entry name" value="RRM"/>
    <property type="match status" value="2"/>
</dbReference>
<evidence type="ECO:0000256" key="6">
    <source>
        <dbReference type="PROSITE-ProRule" id="PRU00176"/>
    </source>
</evidence>
<keyword evidence="3" id="KW-0677">Repeat</keyword>
<dbReference type="InterPro" id="IPR035979">
    <property type="entry name" value="RBD_domain_sf"/>
</dbReference>
<accession>A0AAE9JT93</accession>
<dbReference type="GO" id="GO:0005634">
    <property type="term" value="C:nucleus"/>
    <property type="evidence" value="ECO:0007669"/>
    <property type="project" value="UniProtKB-SubCell"/>
</dbReference>
<feature type="domain" description="RRM" evidence="8">
    <location>
        <begin position="13"/>
        <end position="89"/>
    </location>
</feature>
<feature type="compositionally biased region" description="Polar residues" evidence="7">
    <location>
        <begin position="336"/>
        <end position="352"/>
    </location>
</feature>
<feature type="compositionally biased region" description="Acidic residues" evidence="7">
    <location>
        <begin position="357"/>
        <end position="367"/>
    </location>
</feature>
<dbReference type="PANTHER" id="PTHR23003">
    <property type="entry name" value="RNA RECOGNITION MOTIF RRM DOMAIN CONTAINING PROTEIN"/>
    <property type="match status" value="1"/>
</dbReference>
<dbReference type="Proteomes" id="UP000829354">
    <property type="component" value="Chromosome X"/>
</dbReference>
<proteinExistence type="predicted"/>
<name>A0AAE9JT93_CAEBR</name>
<dbReference type="InterPro" id="IPR050374">
    <property type="entry name" value="RRT5_SRSF_SR"/>
</dbReference>
<dbReference type="InterPro" id="IPR012677">
    <property type="entry name" value="Nucleotide-bd_a/b_plait_sf"/>
</dbReference>
<feature type="region of interest" description="Disordered" evidence="7">
    <location>
        <begin position="208"/>
        <end position="367"/>
    </location>
</feature>
<keyword evidence="10" id="KW-1185">Reference proteome</keyword>
<evidence type="ECO:0000256" key="1">
    <source>
        <dbReference type="ARBA" id="ARBA00004123"/>
    </source>
</evidence>
<evidence type="ECO:0000256" key="7">
    <source>
        <dbReference type="SAM" id="MobiDB-lite"/>
    </source>
</evidence>
<dbReference type="EMBL" id="CP092625">
    <property type="protein sequence ID" value="UMM44333.1"/>
    <property type="molecule type" value="Genomic_DNA"/>
</dbReference>
<dbReference type="InterPro" id="IPR000504">
    <property type="entry name" value="RRM_dom"/>
</dbReference>
<evidence type="ECO:0000256" key="4">
    <source>
        <dbReference type="ARBA" id="ARBA00022884"/>
    </source>
</evidence>
<dbReference type="GO" id="GO:0003723">
    <property type="term" value="F:RNA binding"/>
    <property type="evidence" value="ECO:0007669"/>
    <property type="project" value="UniProtKB-UniRule"/>
</dbReference>
<feature type="domain" description="RRM" evidence="8">
    <location>
        <begin position="124"/>
        <end position="204"/>
    </location>
</feature>
<dbReference type="SMART" id="SM00360">
    <property type="entry name" value="RRM"/>
    <property type="match status" value="2"/>
</dbReference>
<dbReference type="SUPFAM" id="SSF54928">
    <property type="entry name" value="RNA-binding domain, RBD"/>
    <property type="match status" value="1"/>
</dbReference>
<sequence length="387" mass="42822">MSQPKKSYSHIEGRIFLGNLPTDIDEDLLRDFFKTSGEIKYIDVKKGKAGRPGYGFMEFVKLEDAEKAVKTRNGFPICDKFIRVEFSTSGGPRGPGGMVLREGEISEEYSVARGRGGPQLRSVHRVYVDNCPPSTTWQDIKDLFRGKNDPTGIEVCFSAINPIQRRAFVEFRLKEDVAKAIRLFHNKPYINYRNEESVLSIYEDPGNAALNKENNVPTIRISSENKKTPEKTGPNPDAISSEASPSSSTSGRSTSSSPAYSSDSDNDDTLVASPSKSQEIPEHRPTISSATSIPEAPEPLPRSSKRSRTLSTTEVPTVLNQGPPKAKRPDPDHSGLSATTNESPNEESTPSNAAVPEETESTDDEEYYEFSIPLDVFDEENLLFRFC</sequence>
<organism evidence="9 10">
    <name type="scientific">Caenorhabditis briggsae</name>
    <dbReference type="NCBI Taxonomy" id="6238"/>
    <lineage>
        <taxon>Eukaryota</taxon>
        <taxon>Metazoa</taxon>
        <taxon>Ecdysozoa</taxon>
        <taxon>Nematoda</taxon>
        <taxon>Chromadorea</taxon>
        <taxon>Rhabditida</taxon>
        <taxon>Rhabditina</taxon>
        <taxon>Rhabditomorpha</taxon>
        <taxon>Rhabditoidea</taxon>
        <taxon>Rhabditidae</taxon>
        <taxon>Peloderinae</taxon>
        <taxon>Caenorhabditis</taxon>
    </lineage>
</organism>
<comment type="subcellular location">
    <subcellularLocation>
        <location evidence="1">Nucleus</location>
    </subcellularLocation>
</comment>
<dbReference type="Pfam" id="PF00076">
    <property type="entry name" value="RRM_1"/>
    <property type="match status" value="2"/>
</dbReference>
<dbReference type="PANTHER" id="PTHR23003:SF62">
    <property type="entry name" value="SERINE_ARGININE (SR)-TYPE SHUTTLING MRNA BINDING PROTEIN NPL3"/>
    <property type="match status" value="1"/>
</dbReference>
<dbReference type="AlphaFoldDB" id="A0AAE9JT93"/>
<evidence type="ECO:0000256" key="2">
    <source>
        <dbReference type="ARBA" id="ARBA00022664"/>
    </source>
</evidence>
<keyword evidence="2" id="KW-0507">mRNA processing</keyword>
<feature type="compositionally biased region" description="Low complexity" evidence="7">
    <location>
        <begin position="240"/>
        <end position="263"/>
    </location>
</feature>
<dbReference type="CDD" id="cd00590">
    <property type="entry name" value="RRM_SF"/>
    <property type="match status" value="1"/>
</dbReference>